<evidence type="ECO:0000256" key="1">
    <source>
        <dbReference type="ARBA" id="ARBA00022670"/>
    </source>
</evidence>
<feature type="non-terminal residue" evidence="5">
    <location>
        <position position="96"/>
    </location>
</feature>
<evidence type="ECO:0000259" key="4">
    <source>
        <dbReference type="PROSITE" id="PS50240"/>
    </source>
</evidence>
<dbReference type="InterPro" id="IPR050127">
    <property type="entry name" value="Serine_Proteases_S1"/>
</dbReference>
<keyword evidence="1" id="KW-0645">Protease</keyword>
<dbReference type="PROSITE" id="PS50240">
    <property type="entry name" value="TRYPSIN_DOM"/>
    <property type="match status" value="1"/>
</dbReference>
<dbReference type="PANTHER" id="PTHR24264">
    <property type="entry name" value="TRYPSIN-RELATED"/>
    <property type="match status" value="1"/>
</dbReference>
<keyword evidence="3" id="KW-0720">Serine protease</keyword>
<keyword evidence="6" id="KW-1185">Reference proteome</keyword>
<evidence type="ECO:0000313" key="6">
    <source>
        <dbReference type="Proteomes" id="UP001162483"/>
    </source>
</evidence>
<name>A0ABN9GEF6_9NEOB</name>
<proteinExistence type="predicted"/>
<dbReference type="Pfam" id="PF00089">
    <property type="entry name" value="Trypsin"/>
    <property type="match status" value="1"/>
</dbReference>
<dbReference type="Proteomes" id="UP001162483">
    <property type="component" value="Unassembled WGS sequence"/>
</dbReference>
<sequence>MYSDYNEKTFDYDFMLVKLAEPAQFNKYVQPIPLATSCPTVGSQCLVSGWGNMRIIGVQYATRLQCLDLPVLSDSSCRSSYPDMITSNMFCAGYLE</sequence>
<dbReference type="InterPro" id="IPR001254">
    <property type="entry name" value="Trypsin_dom"/>
</dbReference>
<feature type="domain" description="Peptidase S1" evidence="4">
    <location>
        <begin position="1"/>
        <end position="96"/>
    </location>
</feature>
<dbReference type="Gene3D" id="2.40.10.10">
    <property type="entry name" value="Trypsin-like serine proteases"/>
    <property type="match status" value="2"/>
</dbReference>
<keyword evidence="2" id="KW-0378">Hydrolase</keyword>
<dbReference type="PANTHER" id="PTHR24264:SF68">
    <property type="entry name" value="TRYPSIN-3-LIKE"/>
    <property type="match status" value="1"/>
</dbReference>
<evidence type="ECO:0000256" key="3">
    <source>
        <dbReference type="ARBA" id="ARBA00022825"/>
    </source>
</evidence>
<dbReference type="SUPFAM" id="SSF50494">
    <property type="entry name" value="Trypsin-like serine proteases"/>
    <property type="match status" value="1"/>
</dbReference>
<dbReference type="InterPro" id="IPR043504">
    <property type="entry name" value="Peptidase_S1_PA_chymotrypsin"/>
</dbReference>
<dbReference type="InterPro" id="IPR009003">
    <property type="entry name" value="Peptidase_S1_PA"/>
</dbReference>
<dbReference type="SMART" id="SM00020">
    <property type="entry name" value="Tryp_SPc"/>
    <property type="match status" value="1"/>
</dbReference>
<organism evidence="5 6">
    <name type="scientific">Staurois parvus</name>
    <dbReference type="NCBI Taxonomy" id="386267"/>
    <lineage>
        <taxon>Eukaryota</taxon>
        <taxon>Metazoa</taxon>
        <taxon>Chordata</taxon>
        <taxon>Craniata</taxon>
        <taxon>Vertebrata</taxon>
        <taxon>Euteleostomi</taxon>
        <taxon>Amphibia</taxon>
        <taxon>Batrachia</taxon>
        <taxon>Anura</taxon>
        <taxon>Neobatrachia</taxon>
        <taxon>Ranoidea</taxon>
        <taxon>Ranidae</taxon>
        <taxon>Staurois</taxon>
    </lineage>
</organism>
<evidence type="ECO:0000256" key="2">
    <source>
        <dbReference type="ARBA" id="ARBA00022801"/>
    </source>
</evidence>
<reference evidence="5" key="1">
    <citation type="submission" date="2023-05" db="EMBL/GenBank/DDBJ databases">
        <authorList>
            <person name="Stuckert A."/>
        </authorList>
    </citation>
    <scope>NUCLEOTIDE SEQUENCE</scope>
</reference>
<gene>
    <name evidence="5" type="ORF">SPARVUS_LOCUS13992113</name>
</gene>
<comment type="caution">
    <text evidence="5">The sequence shown here is derived from an EMBL/GenBank/DDBJ whole genome shotgun (WGS) entry which is preliminary data.</text>
</comment>
<evidence type="ECO:0000313" key="5">
    <source>
        <dbReference type="EMBL" id="CAI9607715.1"/>
    </source>
</evidence>
<protein>
    <recommendedName>
        <fullName evidence="4">Peptidase S1 domain-containing protein</fullName>
    </recommendedName>
</protein>
<accession>A0ABN9GEF6</accession>
<dbReference type="EMBL" id="CATNWA010018493">
    <property type="protein sequence ID" value="CAI9607715.1"/>
    <property type="molecule type" value="Genomic_DNA"/>
</dbReference>